<dbReference type="Pfam" id="PF13518">
    <property type="entry name" value="HTH_28"/>
    <property type="match status" value="2"/>
</dbReference>
<dbReference type="Gene3D" id="1.10.10.10">
    <property type="entry name" value="Winged helix-like DNA-binding domain superfamily/Winged helix DNA-binding domain"/>
    <property type="match status" value="2"/>
</dbReference>
<dbReference type="AlphaFoldDB" id="A0A5P3XFK6"/>
<dbReference type="Proteomes" id="UP000326961">
    <property type="component" value="Chromosome"/>
</dbReference>
<reference evidence="4 5" key="1">
    <citation type="submission" date="2018-09" db="EMBL/GenBank/DDBJ databases">
        <title>A clostridial neurotoxin that targets Anopheles mosquitoes.</title>
        <authorList>
            <person name="Contreras E."/>
            <person name="Masuyer G."/>
            <person name="Qureshi N."/>
            <person name="Chawla S."/>
            <person name="Lim H.L."/>
            <person name="Chen J."/>
            <person name="Stenmark P."/>
            <person name="Gill S."/>
        </authorList>
    </citation>
    <scope>NUCLEOTIDE SEQUENCE [LARGE SCALE GENOMIC DNA]</scope>
    <source>
        <strain evidence="4 5">Cbm</strain>
    </source>
</reference>
<feature type="domain" description="Insertion element IS150 protein InsJ-like helix-turn-helix" evidence="3">
    <location>
        <begin position="15"/>
        <end position="61"/>
    </location>
</feature>
<keyword evidence="2" id="KW-0175">Coiled coil</keyword>
<sequence length="226" mass="26731">MPRKQKVDAEVKIREVLNYLNDGKRIIEISKEVGVSQEQVRRWVLTYKASGIEGLKNKSTNKHYSTETKILAVKDFLSGKYSQIAVCSKYKISGISVLQRWIIKYNNNHNMTKSHNSKENKIMIKGRKTTFNERVEIVGFCIANNFNYHLTSDKYKISYQQIYNWVKKYKKDGYKGLEDKRGKTKDIASMTDKEQLEMQMKLLKIENERLKMEIDFLKKLEEIERR</sequence>
<dbReference type="InterPro" id="IPR055247">
    <property type="entry name" value="InsJ-like_HTH"/>
</dbReference>
<evidence type="ECO:0000313" key="4">
    <source>
        <dbReference type="EMBL" id="QEZ69106.1"/>
    </source>
</evidence>
<comment type="similarity">
    <text evidence="1">Belongs to the IS150/IS1296 orfA family.</text>
</comment>
<dbReference type="RefSeq" id="WP_150886724.1">
    <property type="nucleotide sequence ID" value="NZ_CP032452.1"/>
</dbReference>
<dbReference type="InterPro" id="IPR010921">
    <property type="entry name" value="Trp_repressor/repl_initiator"/>
</dbReference>
<dbReference type="InterPro" id="IPR036388">
    <property type="entry name" value="WH-like_DNA-bd_sf"/>
</dbReference>
<dbReference type="PANTHER" id="PTHR33795">
    <property type="entry name" value="INSERTION ELEMENT IS150 PROTEIN INSJ"/>
    <property type="match status" value="1"/>
</dbReference>
<feature type="coiled-coil region" evidence="2">
    <location>
        <begin position="193"/>
        <end position="220"/>
    </location>
</feature>
<name>A0A5P3XFK6_PARBF</name>
<dbReference type="EMBL" id="CP032452">
    <property type="protein sequence ID" value="QEZ69106.1"/>
    <property type="molecule type" value="Genomic_DNA"/>
</dbReference>
<evidence type="ECO:0000256" key="2">
    <source>
        <dbReference type="SAM" id="Coils"/>
    </source>
</evidence>
<dbReference type="PANTHER" id="PTHR33795:SF1">
    <property type="entry name" value="INSERTION ELEMENT IS150 PROTEIN INSJ"/>
    <property type="match status" value="1"/>
</dbReference>
<evidence type="ECO:0000256" key="1">
    <source>
        <dbReference type="ARBA" id="ARBA00038232"/>
    </source>
</evidence>
<evidence type="ECO:0000313" key="5">
    <source>
        <dbReference type="Proteomes" id="UP000326961"/>
    </source>
</evidence>
<gene>
    <name evidence="4" type="ORF">D4A35_09250</name>
</gene>
<proteinExistence type="inferred from homology"/>
<accession>A0A5P3XFK6</accession>
<dbReference type="GO" id="GO:0043565">
    <property type="term" value="F:sequence-specific DNA binding"/>
    <property type="evidence" value="ECO:0007669"/>
    <property type="project" value="InterPro"/>
</dbReference>
<evidence type="ECO:0000259" key="3">
    <source>
        <dbReference type="Pfam" id="PF13518"/>
    </source>
</evidence>
<dbReference type="InterPro" id="IPR052057">
    <property type="entry name" value="IS150/IS1296_orfA-like"/>
</dbReference>
<feature type="domain" description="Insertion element IS150 protein InsJ-like helix-turn-helix" evidence="3">
    <location>
        <begin position="133"/>
        <end position="183"/>
    </location>
</feature>
<organism evidence="4 5">
    <name type="scientific">Paraclostridium bifermentans</name>
    <name type="common">Clostridium bifermentans</name>
    <dbReference type="NCBI Taxonomy" id="1490"/>
    <lineage>
        <taxon>Bacteria</taxon>
        <taxon>Bacillati</taxon>
        <taxon>Bacillota</taxon>
        <taxon>Clostridia</taxon>
        <taxon>Peptostreptococcales</taxon>
        <taxon>Peptostreptococcaceae</taxon>
        <taxon>Paraclostridium</taxon>
    </lineage>
</organism>
<dbReference type="SUPFAM" id="SSF48295">
    <property type="entry name" value="TrpR-like"/>
    <property type="match status" value="3"/>
</dbReference>
<protein>
    <submittedName>
        <fullName evidence="4">Transposase</fullName>
    </submittedName>
</protein>